<accession>A0AAP0KAT0</accession>
<gene>
    <name evidence="1" type="ORF">Scep_007020</name>
</gene>
<dbReference type="EMBL" id="JBBNAG010000003">
    <property type="protein sequence ID" value="KAK9148263.1"/>
    <property type="molecule type" value="Genomic_DNA"/>
</dbReference>
<comment type="caution">
    <text evidence="1">The sequence shown here is derived from an EMBL/GenBank/DDBJ whole genome shotgun (WGS) entry which is preliminary data.</text>
</comment>
<name>A0AAP0KAT0_9MAGN</name>
<evidence type="ECO:0000313" key="1">
    <source>
        <dbReference type="EMBL" id="KAK9148263.1"/>
    </source>
</evidence>
<protein>
    <submittedName>
        <fullName evidence="1">Uncharacterized protein</fullName>
    </submittedName>
</protein>
<proteinExistence type="predicted"/>
<organism evidence="1 2">
    <name type="scientific">Stephania cephalantha</name>
    <dbReference type="NCBI Taxonomy" id="152367"/>
    <lineage>
        <taxon>Eukaryota</taxon>
        <taxon>Viridiplantae</taxon>
        <taxon>Streptophyta</taxon>
        <taxon>Embryophyta</taxon>
        <taxon>Tracheophyta</taxon>
        <taxon>Spermatophyta</taxon>
        <taxon>Magnoliopsida</taxon>
        <taxon>Ranunculales</taxon>
        <taxon>Menispermaceae</taxon>
        <taxon>Menispermoideae</taxon>
        <taxon>Cissampelideae</taxon>
        <taxon>Stephania</taxon>
    </lineage>
</organism>
<keyword evidence="2" id="KW-1185">Reference proteome</keyword>
<reference evidence="1 2" key="1">
    <citation type="submission" date="2024-01" db="EMBL/GenBank/DDBJ databases">
        <title>Genome assemblies of Stephania.</title>
        <authorList>
            <person name="Yang L."/>
        </authorList>
    </citation>
    <scope>NUCLEOTIDE SEQUENCE [LARGE SCALE GENOMIC DNA]</scope>
    <source>
        <strain evidence="1">JXDWG</strain>
        <tissue evidence="1">Leaf</tissue>
    </source>
</reference>
<evidence type="ECO:0000313" key="2">
    <source>
        <dbReference type="Proteomes" id="UP001419268"/>
    </source>
</evidence>
<dbReference type="Proteomes" id="UP001419268">
    <property type="component" value="Unassembled WGS sequence"/>
</dbReference>
<sequence length="58" mass="6418">MTERSSIVDVIDGRGEVEIERFGIVKIGSLIEMLAKIMKLLKTNCIGSSGTLWYGVRC</sequence>
<dbReference type="AlphaFoldDB" id="A0AAP0KAT0"/>